<feature type="compositionally biased region" description="Polar residues" evidence="8">
    <location>
        <begin position="222"/>
        <end position="232"/>
    </location>
</feature>
<dbReference type="InterPro" id="IPR045584">
    <property type="entry name" value="Pilin-like"/>
</dbReference>
<evidence type="ECO:0000256" key="8">
    <source>
        <dbReference type="SAM" id="MobiDB-lite"/>
    </source>
</evidence>
<gene>
    <name evidence="9" type="primary">gspJ</name>
    <name evidence="9" type="ORF">CF392_10055</name>
</gene>
<dbReference type="InterPro" id="IPR010055">
    <property type="entry name" value="T2SS_protein-GspJ"/>
</dbReference>
<evidence type="ECO:0000256" key="1">
    <source>
        <dbReference type="ARBA" id="ARBA00004377"/>
    </source>
</evidence>
<keyword evidence="5" id="KW-0812">Transmembrane</keyword>
<dbReference type="PANTHER" id="PTHR39583">
    <property type="entry name" value="TYPE II SECRETION SYSTEM PROTEIN J-RELATED"/>
    <property type="match status" value="1"/>
</dbReference>
<evidence type="ECO:0000256" key="7">
    <source>
        <dbReference type="ARBA" id="ARBA00023136"/>
    </source>
</evidence>
<name>A0A2A2I0S0_9GAMM</name>
<feature type="region of interest" description="Disordered" evidence="8">
    <location>
        <begin position="151"/>
        <end position="170"/>
    </location>
</feature>
<evidence type="ECO:0000256" key="3">
    <source>
        <dbReference type="ARBA" id="ARBA00022481"/>
    </source>
</evidence>
<keyword evidence="3" id="KW-0488">Methylation</keyword>
<dbReference type="PANTHER" id="PTHR39583:SF2">
    <property type="entry name" value="TYPE II SECRETION SYSTEM PROTEIN J"/>
    <property type="match status" value="1"/>
</dbReference>
<keyword evidence="4" id="KW-0997">Cell inner membrane</keyword>
<proteinExistence type="predicted"/>
<keyword evidence="6" id="KW-1133">Transmembrane helix</keyword>
<keyword evidence="2" id="KW-1003">Cell membrane</keyword>
<sequence length="232" mass="25931">MEMLIAVGITALIGIGVWQMVNGVITSRDRVDAAAGQFERLQKTMLLLERDIGQVVNRPVRDIYGDWQPAFSSREEAWELVVTRQGWRNPTGARRSRLQRAAWEFTGDELRRRYWPMLDRGQDTEGRDQLLLEGVTDLAIRFMDRQRNWRENWPADQRTASGQSGDAPADALPLGVEVTLTHEDFGEIRRVFVLPDFDRSSVQSAIDSEAAAQAGSGEAANRGNTESGNGGS</sequence>
<comment type="caution">
    <text evidence="9">The sequence shown here is derived from an EMBL/GenBank/DDBJ whole genome shotgun (WGS) entry which is preliminary data.</text>
</comment>
<organism evidence="9 10">
    <name type="scientific">Tamilnaduibacter salinus</name>
    <dbReference type="NCBI Taxonomy" id="1484056"/>
    <lineage>
        <taxon>Bacteria</taxon>
        <taxon>Pseudomonadati</taxon>
        <taxon>Pseudomonadota</taxon>
        <taxon>Gammaproteobacteria</taxon>
        <taxon>Pseudomonadales</taxon>
        <taxon>Marinobacteraceae</taxon>
        <taxon>Tamilnaduibacter</taxon>
    </lineage>
</organism>
<comment type="subcellular location">
    <subcellularLocation>
        <location evidence="1">Cell inner membrane</location>
        <topology evidence="1">Single-pass membrane protein</topology>
    </subcellularLocation>
</comment>
<keyword evidence="7" id="KW-0472">Membrane</keyword>
<feature type="region of interest" description="Disordered" evidence="8">
    <location>
        <begin position="205"/>
        <end position="232"/>
    </location>
</feature>
<evidence type="ECO:0000256" key="2">
    <source>
        <dbReference type="ARBA" id="ARBA00022475"/>
    </source>
</evidence>
<dbReference type="InterPro" id="IPR051621">
    <property type="entry name" value="T2SS_protein_J"/>
</dbReference>
<feature type="compositionally biased region" description="Low complexity" evidence="8">
    <location>
        <begin position="208"/>
        <end position="220"/>
    </location>
</feature>
<dbReference type="AlphaFoldDB" id="A0A2A2I0S0"/>
<accession>A0A2A2I0S0</accession>
<dbReference type="GO" id="GO:0015628">
    <property type="term" value="P:protein secretion by the type II secretion system"/>
    <property type="evidence" value="ECO:0007669"/>
    <property type="project" value="InterPro"/>
</dbReference>
<dbReference type="SUPFAM" id="SSF54523">
    <property type="entry name" value="Pili subunits"/>
    <property type="match status" value="1"/>
</dbReference>
<dbReference type="GO" id="GO:0005886">
    <property type="term" value="C:plasma membrane"/>
    <property type="evidence" value="ECO:0007669"/>
    <property type="project" value="UniProtKB-SubCell"/>
</dbReference>
<evidence type="ECO:0000256" key="4">
    <source>
        <dbReference type="ARBA" id="ARBA00022519"/>
    </source>
</evidence>
<dbReference type="Gene3D" id="3.10.610.10">
    <property type="entry name" value="GSPII I/J protein-like"/>
    <property type="match status" value="1"/>
</dbReference>
<dbReference type="GO" id="GO:0015627">
    <property type="term" value="C:type II protein secretion system complex"/>
    <property type="evidence" value="ECO:0007669"/>
    <property type="project" value="InterPro"/>
</dbReference>
<protein>
    <submittedName>
        <fullName evidence="9">Type II secretion system protein GspJ</fullName>
    </submittedName>
</protein>
<evidence type="ECO:0000256" key="6">
    <source>
        <dbReference type="ARBA" id="ARBA00022989"/>
    </source>
</evidence>
<dbReference type="NCBIfam" id="TIGR01711">
    <property type="entry name" value="gspJ"/>
    <property type="match status" value="1"/>
</dbReference>
<dbReference type="Gene3D" id="2.10.70.20">
    <property type="entry name" value="gspk-gspi-gspj complex like domains"/>
    <property type="match status" value="1"/>
</dbReference>
<dbReference type="Proteomes" id="UP000218332">
    <property type="component" value="Unassembled WGS sequence"/>
</dbReference>
<dbReference type="Pfam" id="PF11612">
    <property type="entry name" value="T2SSJ"/>
    <property type="match status" value="1"/>
</dbReference>
<reference evidence="9 10" key="1">
    <citation type="submission" date="2017-07" db="EMBL/GenBank/DDBJ databases">
        <title>Tamlnaduibacter salinus (Mi-7) genome sequencing.</title>
        <authorList>
            <person name="Verma A."/>
            <person name="Krishnamurthi S."/>
        </authorList>
    </citation>
    <scope>NUCLEOTIDE SEQUENCE [LARGE SCALE GENOMIC DNA]</scope>
    <source>
        <strain evidence="9 10">Mi-7</strain>
    </source>
</reference>
<dbReference type="EMBL" id="NMPM01000052">
    <property type="protein sequence ID" value="PAV25621.1"/>
    <property type="molecule type" value="Genomic_DNA"/>
</dbReference>
<evidence type="ECO:0000313" key="9">
    <source>
        <dbReference type="EMBL" id="PAV25621.1"/>
    </source>
</evidence>
<keyword evidence="10" id="KW-1185">Reference proteome</keyword>
<evidence type="ECO:0000256" key="5">
    <source>
        <dbReference type="ARBA" id="ARBA00022692"/>
    </source>
</evidence>
<evidence type="ECO:0000313" key="10">
    <source>
        <dbReference type="Proteomes" id="UP000218332"/>
    </source>
</evidence>